<evidence type="ECO:0000256" key="2">
    <source>
        <dbReference type="SAM" id="MobiDB-lite"/>
    </source>
</evidence>
<evidence type="ECO:0000313" key="4">
    <source>
        <dbReference type="EMBL" id="CAF1278078.1"/>
    </source>
</evidence>
<name>A0A815CB58_ADIRI</name>
<reference evidence="4" key="1">
    <citation type="submission" date="2021-02" db="EMBL/GenBank/DDBJ databases">
        <authorList>
            <person name="Nowell W R."/>
        </authorList>
    </citation>
    <scope>NUCLEOTIDE SEQUENCE</scope>
</reference>
<keyword evidence="3" id="KW-0812">Transmembrane</keyword>
<feature type="transmembrane region" description="Helical" evidence="3">
    <location>
        <begin position="136"/>
        <end position="153"/>
    </location>
</feature>
<dbReference type="Proteomes" id="UP000663852">
    <property type="component" value="Unassembled WGS sequence"/>
</dbReference>
<evidence type="ECO:0000256" key="3">
    <source>
        <dbReference type="SAM" id="Phobius"/>
    </source>
</evidence>
<feature type="coiled-coil region" evidence="1">
    <location>
        <begin position="45"/>
        <end position="72"/>
    </location>
</feature>
<proteinExistence type="predicted"/>
<accession>A0A815CB58</accession>
<protein>
    <submittedName>
        <fullName evidence="4">Uncharacterized protein</fullName>
    </submittedName>
</protein>
<evidence type="ECO:0000313" key="5">
    <source>
        <dbReference type="Proteomes" id="UP000663852"/>
    </source>
</evidence>
<keyword evidence="3" id="KW-0472">Membrane</keyword>
<dbReference type="AlphaFoldDB" id="A0A815CB58"/>
<sequence length="189" mass="22616">MPRKQITKRTTTTNIDDDTEEQRDDFSEFPNPPSDEISTRIASIEEEVNRRFEEIERELDNLKIQYEKSQEHESKDDERFLKVCHALDYVLERMDYNYDTLACREMILTLLGQKTSRPFSGRTIRNRLLRRRIQRWCLGVVLILFLMACMSLYGLHRNWYYLLVVICLLGSLLSSIGLRRIYKIIETVW</sequence>
<feature type="transmembrane region" description="Helical" evidence="3">
    <location>
        <begin position="159"/>
        <end position="178"/>
    </location>
</feature>
<keyword evidence="3" id="KW-1133">Transmembrane helix</keyword>
<keyword evidence="1" id="KW-0175">Coiled coil</keyword>
<organism evidence="4 5">
    <name type="scientific">Adineta ricciae</name>
    <name type="common">Rotifer</name>
    <dbReference type="NCBI Taxonomy" id="249248"/>
    <lineage>
        <taxon>Eukaryota</taxon>
        <taxon>Metazoa</taxon>
        <taxon>Spiralia</taxon>
        <taxon>Gnathifera</taxon>
        <taxon>Rotifera</taxon>
        <taxon>Eurotatoria</taxon>
        <taxon>Bdelloidea</taxon>
        <taxon>Adinetida</taxon>
        <taxon>Adinetidae</taxon>
        <taxon>Adineta</taxon>
    </lineage>
</organism>
<feature type="region of interest" description="Disordered" evidence="2">
    <location>
        <begin position="1"/>
        <end position="40"/>
    </location>
</feature>
<dbReference type="OrthoDB" id="10044964at2759"/>
<comment type="caution">
    <text evidence="4">The sequence shown here is derived from an EMBL/GenBank/DDBJ whole genome shotgun (WGS) entry which is preliminary data.</text>
</comment>
<evidence type="ECO:0000256" key="1">
    <source>
        <dbReference type="SAM" id="Coils"/>
    </source>
</evidence>
<gene>
    <name evidence="4" type="ORF">EDS130_LOCUS29389</name>
</gene>
<dbReference type="EMBL" id="CAJNOJ010000198">
    <property type="protein sequence ID" value="CAF1278078.1"/>
    <property type="molecule type" value="Genomic_DNA"/>
</dbReference>